<organism evidence="7 8">
    <name type="scientific">Solidesulfovibrio fructosivorans JJ]</name>
    <dbReference type="NCBI Taxonomy" id="596151"/>
    <lineage>
        <taxon>Bacteria</taxon>
        <taxon>Pseudomonadati</taxon>
        <taxon>Thermodesulfobacteriota</taxon>
        <taxon>Desulfovibrionia</taxon>
        <taxon>Desulfovibrionales</taxon>
        <taxon>Desulfovibrionaceae</taxon>
        <taxon>Solidesulfovibrio</taxon>
    </lineage>
</organism>
<name>E1JRG4_SOLFR</name>
<dbReference type="eggNOG" id="COG0778">
    <property type="taxonomic scope" value="Bacteria"/>
</dbReference>
<dbReference type="EMBL" id="AECZ01000001">
    <property type="protein sequence ID" value="EFL53165.1"/>
    <property type="molecule type" value="Genomic_DNA"/>
</dbReference>
<dbReference type="Gene3D" id="3.30.70.20">
    <property type="match status" value="1"/>
</dbReference>
<keyword evidence="3" id="KW-0560">Oxidoreductase</keyword>
<dbReference type="PROSITE" id="PS51379">
    <property type="entry name" value="4FE4S_FER_2"/>
    <property type="match status" value="2"/>
</dbReference>
<comment type="caution">
    <text evidence="7">The sequence shown here is derived from an EMBL/GenBank/DDBJ whole genome shotgun (WGS) entry which is preliminary data.</text>
</comment>
<dbReference type="PANTHER" id="PTHR43673">
    <property type="entry name" value="NAD(P)H NITROREDUCTASE YDGI-RELATED"/>
    <property type="match status" value="1"/>
</dbReference>
<dbReference type="OrthoDB" id="368873at2"/>
<dbReference type="GO" id="GO:0046872">
    <property type="term" value="F:metal ion binding"/>
    <property type="evidence" value="ECO:0007669"/>
    <property type="project" value="UniProtKB-KW"/>
</dbReference>
<evidence type="ECO:0000256" key="1">
    <source>
        <dbReference type="ARBA" id="ARBA00007118"/>
    </source>
</evidence>
<evidence type="ECO:0000313" key="7">
    <source>
        <dbReference type="EMBL" id="EFL53165.1"/>
    </source>
</evidence>
<dbReference type="SUPFAM" id="SSF54862">
    <property type="entry name" value="4Fe-4S ferredoxins"/>
    <property type="match status" value="1"/>
</dbReference>
<comment type="similarity">
    <text evidence="1">Belongs to the nitroreductase family.</text>
</comment>
<feature type="domain" description="4Fe-4S ferredoxin-type" evidence="6">
    <location>
        <begin position="35"/>
        <end position="64"/>
    </location>
</feature>
<dbReference type="Proteomes" id="UP000006250">
    <property type="component" value="Unassembled WGS sequence"/>
</dbReference>
<feature type="domain" description="4Fe-4S ferredoxin-type" evidence="6">
    <location>
        <begin position="1"/>
        <end position="30"/>
    </location>
</feature>
<dbReference type="PANTHER" id="PTHR43673:SF10">
    <property type="entry name" value="NADH DEHYDROGENASE_NAD(P)H NITROREDUCTASE XCC3605-RELATED"/>
    <property type="match status" value="1"/>
</dbReference>
<dbReference type="InterPro" id="IPR000415">
    <property type="entry name" value="Nitroreductase-like"/>
</dbReference>
<evidence type="ECO:0000256" key="5">
    <source>
        <dbReference type="ARBA" id="ARBA00023014"/>
    </source>
</evidence>
<evidence type="ECO:0000313" key="8">
    <source>
        <dbReference type="Proteomes" id="UP000006250"/>
    </source>
</evidence>
<keyword evidence="4" id="KW-0408">Iron</keyword>
<evidence type="ECO:0000256" key="3">
    <source>
        <dbReference type="ARBA" id="ARBA00023002"/>
    </source>
</evidence>
<sequence>MLLFTIGEECSGCGLCVAACPASLVRQSEEGQPPHALAGREEHCIRCGHCVISCPTGAFHHALLPEERFSPLKRRELPDLASLRRLLMSRRSCRNFKPETLSHEEILTLLEAVRHAPTGHNARQVGYVVVDGPERMDVARTGVLEWITAEVAADTQRAADLHLAGAARAVAKGKDVIFRGAPHVVVVHAPDAGITPALDAAIAAAWLEIAAAAGGYGACWCGYLIFGLHAHPPLGALLGIPEGHKGYAALLLGQAAIRPLAVPPRDMPPVTFF</sequence>
<keyword evidence="5" id="KW-0411">Iron-sulfur</keyword>
<reference evidence="7 8" key="1">
    <citation type="submission" date="2010-08" db="EMBL/GenBank/DDBJ databases">
        <title>The draft genome of Desulfovibrio fructosovorans JJ.</title>
        <authorList>
            <consortium name="US DOE Joint Genome Institute (JGI-PGF)"/>
            <person name="Lucas S."/>
            <person name="Copeland A."/>
            <person name="Lapidus A."/>
            <person name="Cheng J.-F."/>
            <person name="Bruce D."/>
            <person name="Goodwin L."/>
            <person name="Pitluck S."/>
            <person name="Land M.L."/>
            <person name="Hauser L."/>
            <person name="Chang Y.-J."/>
            <person name="Jeffries C."/>
            <person name="Wall J.D."/>
            <person name="Stahl D.A."/>
            <person name="Arkin A.P."/>
            <person name="Dehal P."/>
            <person name="Stolyar S.M."/>
            <person name="Hazen T.C."/>
            <person name="Woyke T.J."/>
        </authorList>
    </citation>
    <scope>NUCLEOTIDE SEQUENCE [LARGE SCALE GENOMIC DNA]</scope>
    <source>
        <strain evidence="7 8">JJ</strain>
    </source>
</reference>
<keyword evidence="2" id="KW-0479">Metal-binding</keyword>
<proteinExistence type="inferred from homology"/>
<dbReference type="InterPro" id="IPR029479">
    <property type="entry name" value="Nitroreductase"/>
</dbReference>
<dbReference type="GO" id="GO:0016491">
    <property type="term" value="F:oxidoreductase activity"/>
    <property type="evidence" value="ECO:0007669"/>
    <property type="project" value="UniProtKB-KW"/>
</dbReference>
<dbReference type="SUPFAM" id="SSF55469">
    <property type="entry name" value="FMN-dependent nitroreductase-like"/>
    <property type="match status" value="1"/>
</dbReference>
<dbReference type="Pfam" id="PF00881">
    <property type="entry name" value="Nitroreductase"/>
    <property type="match status" value="1"/>
</dbReference>
<evidence type="ECO:0000256" key="4">
    <source>
        <dbReference type="ARBA" id="ARBA00023004"/>
    </source>
</evidence>
<dbReference type="CDD" id="cd02143">
    <property type="entry name" value="nitroreductase_FeS-like"/>
    <property type="match status" value="1"/>
</dbReference>
<dbReference type="Gene3D" id="3.40.109.10">
    <property type="entry name" value="NADH Oxidase"/>
    <property type="match status" value="1"/>
</dbReference>
<dbReference type="AlphaFoldDB" id="E1JRG4"/>
<evidence type="ECO:0000256" key="2">
    <source>
        <dbReference type="ARBA" id="ARBA00022723"/>
    </source>
</evidence>
<keyword evidence="8" id="KW-1185">Reference proteome</keyword>
<dbReference type="eggNOG" id="COG1148">
    <property type="taxonomic scope" value="Bacteria"/>
</dbReference>
<dbReference type="Pfam" id="PF13187">
    <property type="entry name" value="Fer4_9"/>
    <property type="match status" value="1"/>
</dbReference>
<dbReference type="InterPro" id="IPR017900">
    <property type="entry name" value="4Fe4S_Fe_S_CS"/>
</dbReference>
<evidence type="ECO:0000259" key="6">
    <source>
        <dbReference type="PROSITE" id="PS51379"/>
    </source>
</evidence>
<dbReference type="PROSITE" id="PS00198">
    <property type="entry name" value="4FE4S_FER_1"/>
    <property type="match status" value="2"/>
</dbReference>
<protein>
    <submittedName>
        <fullName evidence="7">Nitroreductase</fullName>
    </submittedName>
</protein>
<dbReference type="STRING" id="596151.DesfrDRAFT_0213"/>
<dbReference type="InterPro" id="IPR017896">
    <property type="entry name" value="4Fe4S_Fe-S-bd"/>
</dbReference>
<accession>E1JRG4</accession>
<dbReference type="RefSeq" id="WP_005990255.1">
    <property type="nucleotide sequence ID" value="NZ_AECZ01000001.1"/>
</dbReference>
<dbReference type="GO" id="GO:0051536">
    <property type="term" value="F:iron-sulfur cluster binding"/>
    <property type="evidence" value="ECO:0007669"/>
    <property type="project" value="UniProtKB-KW"/>
</dbReference>
<gene>
    <name evidence="7" type="ORF">DesfrDRAFT_0213</name>
</gene>